<dbReference type="PANTHER" id="PTHR43701:SF2">
    <property type="entry name" value="MEMBRANE TRANSPORTER PROTEIN YJNA-RELATED"/>
    <property type="match status" value="1"/>
</dbReference>
<feature type="transmembrane region" description="Helical" evidence="5">
    <location>
        <begin position="295"/>
        <end position="313"/>
    </location>
</feature>
<dbReference type="EMBL" id="CP061800">
    <property type="protein sequence ID" value="QTA84232.1"/>
    <property type="molecule type" value="Genomic_DNA"/>
</dbReference>
<evidence type="ECO:0000256" key="4">
    <source>
        <dbReference type="ARBA" id="ARBA00023136"/>
    </source>
</evidence>
<dbReference type="PANTHER" id="PTHR43701">
    <property type="entry name" value="MEMBRANE TRANSPORTER PROTEIN MJ0441-RELATED"/>
    <property type="match status" value="1"/>
</dbReference>
<feature type="transmembrane region" description="Helical" evidence="5">
    <location>
        <begin position="265"/>
        <end position="283"/>
    </location>
</feature>
<gene>
    <name evidence="6" type="ORF">dnm_002260</name>
</gene>
<organism evidence="6 7">
    <name type="scientific">Desulfonema magnum</name>
    <dbReference type="NCBI Taxonomy" id="45655"/>
    <lineage>
        <taxon>Bacteria</taxon>
        <taxon>Pseudomonadati</taxon>
        <taxon>Thermodesulfobacteriota</taxon>
        <taxon>Desulfobacteria</taxon>
        <taxon>Desulfobacterales</taxon>
        <taxon>Desulfococcaceae</taxon>
        <taxon>Desulfonema</taxon>
    </lineage>
</organism>
<dbReference type="KEGG" id="dmm:dnm_002260"/>
<comment type="caution">
    <text evidence="5">Lacks conserved residue(s) required for the propagation of feature annotation.</text>
</comment>
<keyword evidence="4 5" id="KW-0472">Membrane</keyword>
<protein>
    <recommendedName>
        <fullName evidence="5">Probable membrane transporter protein</fullName>
    </recommendedName>
</protein>
<proteinExistence type="inferred from homology"/>
<feature type="transmembrane region" description="Helical" evidence="5">
    <location>
        <begin position="39"/>
        <end position="62"/>
    </location>
</feature>
<evidence type="ECO:0000313" key="6">
    <source>
        <dbReference type="EMBL" id="QTA84232.1"/>
    </source>
</evidence>
<sequence length="331" mass="37343">MTNKKRFPYIILAIAAGLWIILFPYFYKDFFNEFFYMPFLGIIAATVANTTPAAAGIVYFPILTRLHVLPATAVQFNMMIQAYGMGLGTFKWFLVNKKLFICEVIPICLVGGIIGVVVSIIFFPIGNPELLTLVFNFIAFMLTQIIFFSILWKHKYPRLHIDLNTINILILISFSFLGGLISGWIGFGIDTIFYFVLTVIFKINPAAAIVTSISLMAAVSVAGTLINAFFYEVPLSLWYSAIPGVTIAGLFLAAYLAVKLGAKNVLILFTFLLSIDFFVTLWTQHSIPINQTLRLLITYVLIVYLIFIHIKIFKKSYKDIDTSLGEFRPRE</sequence>
<evidence type="ECO:0000256" key="3">
    <source>
        <dbReference type="ARBA" id="ARBA00022989"/>
    </source>
</evidence>
<feature type="transmembrane region" description="Helical" evidence="5">
    <location>
        <begin position="6"/>
        <end position="27"/>
    </location>
</feature>
<comment type="similarity">
    <text evidence="5">Belongs to the 4-toluene sulfonate uptake permease (TSUP) (TC 2.A.102) family.</text>
</comment>
<dbReference type="GO" id="GO:0005886">
    <property type="term" value="C:plasma membrane"/>
    <property type="evidence" value="ECO:0007669"/>
    <property type="project" value="UniProtKB-SubCell"/>
</dbReference>
<evidence type="ECO:0000256" key="1">
    <source>
        <dbReference type="ARBA" id="ARBA00004141"/>
    </source>
</evidence>
<feature type="transmembrane region" description="Helical" evidence="5">
    <location>
        <begin position="237"/>
        <end position="258"/>
    </location>
</feature>
<name>A0A975BEU9_9BACT</name>
<dbReference type="InterPro" id="IPR002781">
    <property type="entry name" value="TM_pro_TauE-like"/>
</dbReference>
<evidence type="ECO:0000313" key="7">
    <source>
        <dbReference type="Proteomes" id="UP000663722"/>
    </source>
</evidence>
<evidence type="ECO:0000256" key="2">
    <source>
        <dbReference type="ARBA" id="ARBA00022692"/>
    </source>
</evidence>
<feature type="transmembrane region" description="Helical" evidence="5">
    <location>
        <begin position="208"/>
        <end position="231"/>
    </location>
</feature>
<feature type="transmembrane region" description="Helical" evidence="5">
    <location>
        <begin position="159"/>
        <end position="177"/>
    </location>
</feature>
<feature type="transmembrane region" description="Helical" evidence="5">
    <location>
        <begin position="68"/>
        <end position="87"/>
    </location>
</feature>
<dbReference type="Pfam" id="PF01925">
    <property type="entry name" value="TauE"/>
    <property type="match status" value="1"/>
</dbReference>
<comment type="subcellular location">
    <subcellularLocation>
        <location evidence="5">Cell membrane</location>
        <topology evidence="5">Multi-pass membrane protein</topology>
    </subcellularLocation>
    <subcellularLocation>
        <location evidence="1">Membrane</location>
        <topology evidence="1">Multi-pass membrane protein</topology>
    </subcellularLocation>
</comment>
<dbReference type="AlphaFoldDB" id="A0A975BEU9"/>
<reference evidence="6" key="1">
    <citation type="journal article" date="2021" name="Microb. Physiol.">
        <title>Proteogenomic Insights into the Physiology of Marine, Sulfate-Reducing, Filamentous Desulfonema limicola and Desulfonema magnum.</title>
        <authorList>
            <person name="Schnaars V."/>
            <person name="Wohlbrand L."/>
            <person name="Scheve S."/>
            <person name="Hinrichs C."/>
            <person name="Reinhardt R."/>
            <person name="Rabus R."/>
        </authorList>
    </citation>
    <scope>NUCLEOTIDE SEQUENCE</scope>
    <source>
        <strain evidence="6">4be13</strain>
    </source>
</reference>
<feature type="transmembrane region" description="Helical" evidence="5">
    <location>
        <begin position="131"/>
        <end position="152"/>
    </location>
</feature>
<dbReference type="Proteomes" id="UP000663722">
    <property type="component" value="Chromosome"/>
</dbReference>
<keyword evidence="2 5" id="KW-0812">Transmembrane</keyword>
<feature type="transmembrane region" description="Helical" evidence="5">
    <location>
        <begin position="99"/>
        <end position="125"/>
    </location>
</feature>
<keyword evidence="7" id="KW-1185">Reference proteome</keyword>
<accession>A0A975BEU9</accession>
<dbReference type="InterPro" id="IPR051598">
    <property type="entry name" value="TSUP/Inactive_protease-like"/>
</dbReference>
<keyword evidence="5" id="KW-1003">Cell membrane</keyword>
<dbReference type="RefSeq" id="WP_207680815.1">
    <property type="nucleotide sequence ID" value="NZ_CP061800.1"/>
</dbReference>
<keyword evidence="3 5" id="KW-1133">Transmembrane helix</keyword>
<evidence type="ECO:0000256" key="5">
    <source>
        <dbReference type="RuleBase" id="RU363041"/>
    </source>
</evidence>